<dbReference type="PROSITE" id="PS00107">
    <property type="entry name" value="PROTEIN_KINASE_ATP"/>
    <property type="match status" value="1"/>
</dbReference>
<keyword evidence="4 5" id="KW-0067">ATP-binding</keyword>
<keyword evidence="1" id="KW-0808">Transferase</keyword>
<keyword evidence="7" id="KW-0812">Transmembrane</keyword>
<gene>
    <name evidence="9" type="ORF">AB5J52_12465</name>
</gene>
<dbReference type="Pfam" id="PF13360">
    <property type="entry name" value="PQQ_2"/>
    <property type="match status" value="2"/>
</dbReference>
<dbReference type="PROSITE" id="PS50011">
    <property type="entry name" value="PROTEIN_KINASE_DOM"/>
    <property type="match status" value="1"/>
</dbReference>
<feature type="binding site" evidence="5">
    <location>
        <position position="42"/>
    </location>
    <ligand>
        <name>ATP</name>
        <dbReference type="ChEBI" id="CHEBI:30616"/>
    </ligand>
</feature>
<proteinExistence type="predicted"/>
<dbReference type="GO" id="GO:0004674">
    <property type="term" value="F:protein serine/threonine kinase activity"/>
    <property type="evidence" value="ECO:0007669"/>
    <property type="project" value="TreeGrafter"/>
</dbReference>
<organism evidence="9">
    <name type="scientific">Streptomyces sp. R39</name>
    <dbReference type="NCBI Taxonomy" id="3238631"/>
    <lineage>
        <taxon>Bacteria</taxon>
        <taxon>Bacillati</taxon>
        <taxon>Actinomycetota</taxon>
        <taxon>Actinomycetes</taxon>
        <taxon>Kitasatosporales</taxon>
        <taxon>Streptomycetaceae</taxon>
        <taxon>Streptomyces</taxon>
    </lineage>
</organism>
<dbReference type="PROSITE" id="PS00108">
    <property type="entry name" value="PROTEIN_KINASE_ST"/>
    <property type="match status" value="1"/>
</dbReference>
<name>A0AB39QKS5_9ACTN</name>
<accession>A0AB39QKS5</accession>
<reference evidence="9" key="1">
    <citation type="submission" date="2024-07" db="EMBL/GenBank/DDBJ databases">
        <authorList>
            <person name="Yu S.T."/>
        </authorList>
    </citation>
    <scope>NUCLEOTIDE SEQUENCE</scope>
    <source>
        <strain evidence="9">R39</strain>
    </source>
</reference>
<dbReference type="PANTHER" id="PTHR43289">
    <property type="entry name" value="MITOGEN-ACTIVATED PROTEIN KINASE KINASE KINASE 20-RELATED"/>
    <property type="match status" value="1"/>
</dbReference>
<dbReference type="RefSeq" id="WP_369222238.1">
    <property type="nucleotide sequence ID" value="NZ_CP163441.1"/>
</dbReference>
<dbReference type="Gene3D" id="2.130.10.10">
    <property type="entry name" value="YVTN repeat-like/Quinoprotein amine dehydrogenase"/>
    <property type="match status" value="2"/>
</dbReference>
<dbReference type="GO" id="GO:0005524">
    <property type="term" value="F:ATP binding"/>
    <property type="evidence" value="ECO:0007669"/>
    <property type="project" value="UniProtKB-UniRule"/>
</dbReference>
<dbReference type="CDD" id="cd14014">
    <property type="entry name" value="STKc_PknB_like"/>
    <property type="match status" value="1"/>
</dbReference>
<feature type="region of interest" description="Disordered" evidence="6">
    <location>
        <begin position="268"/>
        <end position="318"/>
    </location>
</feature>
<dbReference type="SMART" id="SM00564">
    <property type="entry name" value="PQQ"/>
    <property type="match status" value="3"/>
</dbReference>
<dbReference type="SUPFAM" id="SSF50998">
    <property type="entry name" value="Quinoprotein alcohol dehydrogenase-like"/>
    <property type="match status" value="2"/>
</dbReference>
<evidence type="ECO:0000256" key="6">
    <source>
        <dbReference type="SAM" id="MobiDB-lite"/>
    </source>
</evidence>
<keyword evidence="3 9" id="KW-0418">Kinase</keyword>
<feature type="transmembrane region" description="Helical" evidence="7">
    <location>
        <begin position="324"/>
        <end position="344"/>
    </location>
</feature>
<dbReference type="Gene3D" id="1.10.510.10">
    <property type="entry name" value="Transferase(Phosphotransferase) domain 1"/>
    <property type="match status" value="1"/>
</dbReference>
<evidence type="ECO:0000256" key="7">
    <source>
        <dbReference type="SAM" id="Phobius"/>
    </source>
</evidence>
<dbReference type="Gene3D" id="3.30.200.20">
    <property type="entry name" value="Phosphorylase Kinase, domain 1"/>
    <property type="match status" value="1"/>
</dbReference>
<evidence type="ECO:0000313" key="9">
    <source>
        <dbReference type="EMBL" id="XDQ43011.1"/>
    </source>
</evidence>
<dbReference type="SUPFAM" id="SSF56112">
    <property type="entry name" value="Protein kinase-like (PK-like)"/>
    <property type="match status" value="1"/>
</dbReference>
<feature type="domain" description="Protein kinase" evidence="8">
    <location>
        <begin position="14"/>
        <end position="267"/>
    </location>
</feature>
<dbReference type="InterPro" id="IPR011009">
    <property type="entry name" value="Kinase-like_dom_sf"/>
</dbReference>
<dbReference type="InterPro" id="IPR000719">
    <property type="entry name" value="Prot_kinase_dom"/>
</dbReference>
<evidence type="ECO:0000256" key="3">
    <source>
        <dbReference type="ARBA" id="ARBA00022777"/>
    </source>
</evidence>
<keyword evidence="7" id="KW-0472">Membrane</keyword>
<dbReference type="SMART" id="SM00220">
    <property type="entry name" value="S_TKc"/>
    <property type="match status" value="1"/>
</dbReference>
<keyword evidence="7" id="KW-1133">Transmembrane helix</keyword>
<evidence type="ECO:0000256" key="2">
    <source>
        <dbReference type="ARBA" id="ARBA00022741"/>
    </source>
</evidence>
<dbReference type="InterPro" id="IPR002372">
    <property type="entry name" value="PQQ_rpt_dom"/>
</dbReference>
<dbReference type="InterPro" id="IPR018391">
    <property type="entry name" value="PQQ_b-propeller_rpt"/>
</dbReference>
<dbReference type="Pfam" id="PF00069">
    <property type="entry name" value="Pkinase"/>
    <property type="match status" value="1"/>
</dbReference>
<evidence type="ECO:0000256" key="4">
    <source>
        <dbReference type="ARBA" id="ARBA00022840"/>
    </source>
</evidence>
<keyword evidence="2 5" id="KW-0547">Nucleotide-binding</keyword>
<dbReference type="EMBL" id="CP163441">
    <property type="protein sequence ID" value="XDQ43011.1"/>
    <property type="molecule type" value="Genomic_DNA"/>
</dbReference>
<dbReference type="AlphaFoldDB" id="A0AB39QKS5"/>
<sequence>MPLRGEDPRSVGGYKLVDRLGAGGMGIVYRGRSRSGREVAVKIVHAQYAEDTVFRARFRQEIEAVRRVSGAFTAPVVDADPEAVRPWMATQYVAGRSLADRIRDGGPLRGTELRRVALGLVEALRDIHRAGVVHRDLKPANVLMADDGPRVIDFGISRAVESGHTLTETGQMIGTPPFMSPEQFTDPRAVGPASDVFSLGALLAYAVTGKGPFDAESPYLTAYWVIHNPPALDGVPQPLLGILERCLSKKAVDRPELDDLARDFAALPEPEEDDARTVTLRASDVPLADRPRPGTTAAAGGSGRRSRQDRRTDRFPARRRRGRPLLIATGVAGALVLGLLWYGGYGPGLPAGSQATSTATSSRWAAAPTGWRPWQTTVYKPADQGEVNALGTPADGQSDCLSQGDGVYCGGRGVLPVRLDGRTGRTLWRASLASAGTDPSRYDSWVLGVYGDTVLVRETITEEGAANNPTYVVALDATGGDQRWIRKVDDGNADLIMSGDVVLTADSGGRTVTARSPRTGRARWAMTLPARNYCTFLSAGTGLYAQCYPTEENAEYSSLLQVDRADGTVLARRRIPFESGFLGVVDGHPALVLADRESGSTSLQDSRFARILLTDPTTGGQTTTRLAKTYEGSVTLASDTLWITGANGEVAAVSPLTGKELWHTRTSVENSGSPTYDSRTHTLYLASPSGRVAALDTRKGALLWESSPRVGTASTGDASDPKALLYAGVVTVMTPDGTLFSLDPAHPERKSGSG</sequence>
<dbReference type="PANTHER" id="PTHR43289:SF34">
    <property type="entry name" value="SERINE_THREONINE-PROTEIN KINASE YBDM-RELATED"/>
    <property type="match status" value="1"/>
</dbReference>
<dbReference type="InterPro" id="IPR015943">
    <property type="entry name" value="WD40/YVTN_repeat-like_dom_sf"/>
</dbReference>
<evidence type="ECO:0000259" key="8">
    <source>
        <dbReference type="PROSITE" id="PS50011"/>
    </source>
</evidence>
<evidence type="ECO:0000256" key="5">
    <source>
        <dbReference type="PROSITE-ProRule" id="PRU10141"/>
    </source>
</evidence>
<evidence type="ECO:0000256" key="1">
    <source>
        <dbReference type="ARBA" id="ARBA00022679"/>
    </source>
</evidence>
<protein>
    <submittedName>
        <fullName evidence="9">Protein kinase</fullName>
    </submittedName>
</protein>
<dbReference type="InterPro" id="IPR008271">
    <property type="entry name" value="Ser/Thr_kinase_AS"/>
</dbReference>
<dbReference type="InterPro" id="IPR011047">
    <property type="entry name" value="Quinoprotein_ADH-like_sf"/>
</dbReference>
<dbReference type="InterPro" id="IPR017441">
    <property type="entry name" value="Protein_kinase_ATP_BS"/>
</dbReference>